<organism evidence="2 3">
    <name type="scientific">Desulfovibrio gilichinskyi</name>
    <dbReference type="NCBI Taxonomy" id="1519643"/>
    <lineage>
        <taxon>Bacteria</taxon>
        <taxon>Pseudomonadati</taxon>
        <taxon>Thermodesulfobacteriota</taxon>
        <taxon>Desulfovibrionia</taxon>
        <taxon>Desulfovibrionales</taxon>
        <taxon>Desulfovibrionaceae</taxon>
        <taxon>Desulfovibrio</taxon>
    </lineage>
</organism>
<dbReference type="STRING" id="1519643.SAMN06295933_1836"/>
<proteinExistence type="predicted"/>
<keyword evidence="3" id="KW-1185">Reference proteome</keyword>
<dbReference type="Pfam" id="PF14338">
    <property type="entry name" value="Mrr_N"/>
    <property type="match status" value="1"/>
</dbReference>
<feature type="domain" description="Restriction system protein Mrr-like N-terminal" evidence="1">
    <location>
        <begin position="7"/>
        <end position="88"/>
    </location>
</feature>
<evidence type="ECO:0000313" key="2">
    <source>
        <dbReference type="EMBL" id="SMF14592.1"/>
    </source>
</evidence>
<dbReference type="InterPro" id="IPR025745">
    <property type="entry name" value="Mrr-like_N_dom"/>
</dbReference>
<sequence>MKIPKFYDLMTPVLRVLENLGGTAPFEIIAEEIVESLEIPKEEACSLYKSCGAGATKIEHNVAYAAKYLCSYGVIEKVEPNVWTLTDKYEPGMVVTHENILDAAKERLMVRSKFGCGV</sequence>
<name>A0A1X7DFD9_9BACT</name>
<accession>A0A1X7DFD9</accession>
<dbReference type="EMBL" id="FWZU01000003">
    <property type="protein sequence ID" value="SMF14592.1"/>
    <property type="molecule type" value="Genomic_DNA"/>
</dbReference>
<dbReference type="OrthoDB" id="9781481at2"/>
<reference evidence="3" key="1">
    <citation type="submission" date="2017-04" db="EMBL/GenBank/DDBJ databases">
        <authorList>
            <person name="Varghese N."/>
            <person name="Submissions S."/>
        </authorList>
    </citation>
    <scope>NUCLEOTIDE SEQUENCE [LARGE SCALE GENOMIC DNA]</scope>
    <source>
        <strain evidence="3">K3S</strain>
    </source>
</reference>
<evidence type="ECO:0000313" key="3">
    <source>
        <dbReference type="Proteomes" id="UP000192906"/>
    </source>
</evidence>
<protein>
    <submittedName>
        <fullName evidence="2">Mrr N-terminal domain-containing protein</fullName>
    </submittedName>
</protein>
<dbReference type="Proteomes" id="UP000192906">
    <property type="component" value="Unassembled WGS sequence"/>
</dbReference>
<dbReference type="RefSeq" id="WP_085101485.1">
    <property type="nucleotide sequence ID" value="NZ_FWZU01000003.1"/>
</dbReference>
<gene>
    <name evidence="2" type="ORF">SAMN06295933_1836</name>
</gene>
<dbReference type="AlphaFoldDB" id="A0A1X7DFD9"/>
<evidence type="ECO:0000259" key="1">
    <source>
        <dbReference type="Pfam" id="PF14338"/>
    </source>
</evidence>